<dbReference type="NCBIfam" id="NF003366">
    <property type="entry name" value="PRK04439.1-5"/>
    <property type="match status" value="1"/>
</dbReference>
<dbReference type="PANTHER" id="PTHR36697">
    <property type="entry name" value="S-ADENOSYLMETHIONINE SYNTHASE"/>
    <property type="match status" value="1"/>
</dbReference>
<proteinExistence type="predicted"/>
<dbReference type="Gene3D" id="3.30.300.10">
    <property type="match status" value="1"/>
</dbReference>
<dbReference type="InterPro" id="IPR027790">
    <property type="entry name" value="AdoMet_synthase_2_family"/>
</dbReference>
<gene>
    <name evidence="1" type="primary">metK</name>
    <name evidence="1" type="ORF">HSBGL_0174</name>
</gene>
<sequence length="385" mass="41808">MEPSFTVRHLDRNPIESRSTEFVERKGLGHPDSICDGIAEAVSRRLSEHYLEEYGRVLHHNTDTVQLVAGTTAPAFGGGETVDPIYVLLGGRATRSVDGREIPVDDIAIDAARAYVDANFAALSDDMIEFESRIGETSTDLQSLFDSQGIGRANDTSVGTGYAPLSETDRIVRGVEPEIRERVPAVGEDVKVMGWRADDELRLTVAAAVIARRVADIEEYVAVRERVAELVARYADRRTDRTVTVEVNAADDLESGSVYLTETGLSAEMGDDGSVGRGNRVNGLITPHRSMNLEAVAGKNPVTHVGKLYNLIATSAAERIHRELGAEHAEVKLLSQIGQPVTRPLAIDVDTTTRDDEAVRSIVFGEIEDVASLTRDLVAGETDVF</sequence>
<evidence type="ECO:0000313" key="2">
    <source>
        <dbReference type="Proteomes" id="UP000663305"/>
    </source>
</evidence>
<protein>
    <submittedName>
        <fullName evidence="1">Archaeal S-adenosylmethionine synthetase</fullName>
    </submittedName>
</protein>
<dbReference type="GeneID" id="68859704"/>
<dbReference type="RefSeq" id="WP_229125235.1">
    <property type="nucleotide sequence ID" value="NZ_CP064789.1"/>
</dbReference>
<dbReference type="EMBL" id="CP064789">
    <property type="protein sequence ID" value="QSG10615.1"/>
    <property type="molecule type" value="Genomic_DNA"/>
</dbReference>
<reference evidence="1" key="1">
    <citation type="submission" date="2020-11" db="EMBL/GenBank/DDBJ databases">
        <title>Carbohydrate-dependent, anaerobic sulfur respiration: A novel catabolism in halophilic archaea.</title>
        <authorList>
            <person name="Sorokin D.Y."/>
            <person name="Messina E."/>
            <person name="Smedile F."/>
            <person name="La Cono V."/>
            <person name="Hallsworth J.E."/>
            <person name="Yakimov M.M."/>
        </authorList>
    </citation>
    <scope>NUCLEOTIDE SEQUENCE</scope>
    <source>
        <strain evidence="1">HSR-Bgl</strain>
    </source>
</reference>
<dbReference type="AlphaFoldDB" id="A0A897NGN9"/>
<name>A0A897NGN9_9EURY</name>
<dbReference type="Proteomes" id="UP000663305">
    <property type="component" value="Chromosome"/>
</dbReference>
<dbReference type="PANTHER" id="PTHR36697:SF1">
    <property type="entry name" value="S-ADENOSYLMETHIONINE SYNTHASE"/>
    <property type="match status" value="1"/>
</dbReference>
<evidence type="ECO:0000313" key="1">
    <source>
        <dbReference type="EMBL" id="QSG10615.1"/>
    </source>
</evidence>
<dbReference type="InterPro" id="IPR042544">
    <property type="entry name" value="AdoMet_synthase_3"/>
</dbReference>
<dbReference type="Gene3D" id="3.30.300.280">
    <property type="entry name" value="S-adenosylmethionine synthetase, C-terminal domain"/>
    <property type="match status" value="1"/>
</dbReference>
<organism evidence="1 2">
    <name type="scientific">Halapricum desulfuricans</name>
    <dbReference type="NCBI Taxonomy" id="2841257"/>
    <lineage>
        <taxon>Archaea</taxon>
        <taxon>Methanobacteriati</taxon>
        <taxon>Methanobacteriota</taxon>
        <taxon>Stenosarchaea group</taxon>
        <taxon>Halobacteria</taxon>
        <taxon>Halobacteriales</taxon>
        <taxon>Haloarculaceae</taxon>
        <taxon>Halapricum</taxon>
    </lineage>
</organism>
<dbReference type="Pfam" id="PF01941">
    <property type="entry name" value="AdoMet_Synthase"/>
    <property type="match status" value="1"/>
</dbReference>
<accession>A0A897NGN9</accession>